<dbReference type="AlphaFoldDB" id="A0A0F9SUU3"/>
<gene>
    <name evidence="1" type="ORF">LCGC14_0730850</name>
</gene>
<organism evidence="1">
    <name type="scientific">marine sediment metagenome</name>
    <dbReference type="NCBI Taxonomy" id="412755"/>
    <lineage>
        <taxon>unclassified sequences</taxon>
        <taxon>metagenomes</taxon>
        <taxon>ecological metagenomes</taxon>
    </lineage>
</organism>
<sequence length="66" mass="7644">MMRFLVLWGEEDDIVYGSQSLREAKLYVAIRVHERGVGAEEFSIIDDPGNRVWTLDPFTDVWEEGV</sequence>
<dbReference type="EMBL" id="LAZR01001689">
    <property type="protein sequence ID" value="KKN40701.1"/>
    <property type="molecule type" value="Genomic_DNA"/>
</dbReference>
<proteinExistence type="predicted"/>
<evidence type="ECO:0000313" key="1">
    <source>
        <dbReference type="EMBL" id="KKN40701.1"/>
    </source>
</evidence>
<protein>
    <submittedName>
        <fullName evidence="1">Uncharacterized protein</fullName>
    </submittedName>
</protein>
<reference evidence="1" key="1">
    <citation type="journal article" date="2015" name="Nature">
        <title>Complex archaea that bridge the gap between prokaryotes and eukaryotes.</title>
        <authorList>
            <person name="Spang A."/>
            <person name="Saw J.H."/>
            <person name="Jorgensen S.L."/>
            <person name="Zaremba-Niedzwiedzka K."/>
            <person name="Martijn J."/>
            <person name="Lind A.E."/>
            <person name="van Eijk R."/>
            <person name="Schleper C."/>
            <person name="Guy L."/>
            <person name="Ettema T.J."/>
        </authorList>
    </citation>
    <scope>NUCLEOTIDE SEQUENCE</scope>
</reference>
<name>A0A0F9SUU3_9ZZZZ</name>
<accession>A0A0F9SUU3</accession>
<comment type="caution">
    <text evidence="1">The sequence shown here is derived from an EMBL/GenBank/DDBJ whole genome shotgun (WGS) entry which is preliminary data.</text>
</comment>